<dbReference type="Proteomes" id="UP001152888">
    <property type="component" value="Unassembled WGS sequence"/>
</dbReference>
<evidence type="ECO:0000256" key="9">
    <source>
        <dbReference type="ARBA" id="ARBA00093336"/>
    </source>
</evidence>
<evidence type="ECO:0000256" key="5">
    <source>
        <dbReference type="ARBA" id="ARBA00023136"/>
    </source>
</evidence>
<evidence type="ECO:0000256" key="8">
    <source>
        <dbReference type="ARBA" id="ARBA00083563"/>
    </source>
</evidence>
<proteinExistence type="predicted"/>
<comment type="caution">
    <text evidence="14">The sequence shown here is derived from an EMBL/GenBank/DDBJ whole genome shotgun (WGS) entry which is preliminary data.</text>
</comment>
<feature type="transmembrane region" description="Helical" evidence="13">
    <location>
        <begin position="498"/>
        <end position="524"/>
    </location>
</feature>
<evidence type="ECO:0000256" key="4">
    <source>
        <dbReference type="ARBA" id="ARBA00022989"/>
    </source>
</evidence>
<gene>
    <name evidence="14" type="ORF">ACAOBT_LOCUS5211</name>
</gene>
<dbReference type="EMBL" id="CAKOFQ010006708">
    <property type="protein sequence ID" value="CAH1963461.1"/>
    <property type="molecule type" value="Genomic_DNA"/>
</dbReference>
<evidence type="ECO:0000256" key="11">
    <source>
        <dbReference type="ARBA" id="ARBA00093619"/>
    </source>
</evidence>
<evidence type="ECO:0000313" key="15">
    <source>
        <dbReference type="Proteomes" id="UP001152888"/>
    </source>
</evidence>
<dbReference type="AlphaFoldDB" id="A0A9P0K3E4"/>
<comment type="function">
    <text evidence="9">Component of the glycosylphosphatidylinositol-anchor (GPI-anchor) transamidase (GPI-T) complex that catalyzes the formation of the linkage between a proprotein and a GPI-anchor and participates in GPI anchored protein biosynthesis. Binds GPI-anchor.</text>
</comment>
<evidence type="ECO:0000256" key="10">
    <source>
        <dbReference type="ARBA" id="ARBA00093557"/>
    </source>
</evidence>
<dbReference type="PANTHER" id="PTHR13304">
    <property type="entry name" value="GLYCOSYLPHOSPHATIDYLINOSITOL ANCHOR ATTACHMENT 1 PROTEIN"/>
    <property type="match status" value="1"/>
</dbReference>
<dbReference type="PANTHER" id="PTHR13304:SF0">
    <property type="entry name" value="GLYCOSYLPHOSPHATIDYLINOSITOL ANCHOR ATTACHMENT 1 PROTEIN"/>
    <property type="match status" value="1"/>
</dbReference>
<comment type="subunit">
    <text evidence="10">Heteropentamer. Part of the GPI-anchor transamidase complex, consisting of PIGK, PIGT, PIGS, PIGU and GAA1. Interacts with PIGK.</text>
</comment>
<evidence type="ECO:0000256" key="13">
    <source>
        <dbReference type="SAM" id="Phobius"/>
    </source>
</evidence>
<organism evidence="14 15">
    <name type="scientific">Acanthoscelides obtectus</name>
    <name type="common">Bean weevil</name>
    <name type="synonym">Bruchus obtectus</name>
    <dbReference type="NCBI Taxonomy" id="200917"/>
    <lineage>
        <taxon>Eukaryota</taxon>
        <taxon>Metazoa</taxon>
        <taxon>Ecdysozoa</taxon>
        <taxon>Arthropoda</taxon>
        <taxon>Hexapoda</taxon>
        <taxon>Insecta</taxon>
        <taxon>Pterygota</taxon>
        <taxon>Neoptera</taxon>
        <taxon>Endopterygota</taxon>
        <taxon>Coleoptera</taxon>
        <taxon>Polyphaga</taxon>
        <taxon>Cucujiformia</taxon>
        <taxon>Chrysomeloidea</taxon>
        <taxon>Chrysomelidae</taxon>
        <taxon>Bruchinae</taxon>
        <taxon>Bruchini</taxon>
        <taxon>Acanthoscelides</taxon>
    </lineage>
</organism>
<keyword evidence="7" id="KW-0325">Glycoprotein</keyword>
<evidence type="ECO:0000313" key="14">
    <source>
        <dbReference type="EMBL" id="CAH1963461.1"/>
    </source>
</evidence>
<evidence type="ECO:0000256" key="6">
    <source>
        <dbReference type="ARBA" id="ARBA00023157"/>
    </source>
</evidence>
<keyword evidence="15" id="KW-1185">Reference proteome</keyword>
<sequence>MGLLTDPTAGQGRFVKLLLKYCDKICALMYIVGILWFCSLAYPAMNANTYFSENALLPGLVKTQFREDKLALTYHEELLDEMKKYDDSIPYPWLLAKFRQIGLDVFVHNFTLNSPLNKKERYTGQNVYGILRAPRAASVESLVLSVPYRPPTSVHQTTSPSIAVMLAFAKFAAKEKYWAKDIIFLITEHEQLGIQAWLEAYHGVTCGNDDALDHGDLRGRGGAIQAAINLELHSEKIGQLDVKIEGLNGQLPNLDLFNLVSKMCSREGLYQTFKNRGLHYYRNEFKEWWRYFRNTLAMMATQASGIPNGNHGLFHRFGIQALTLEGFEQTKAAKSSMKVGMLSLGRIIESIFRSLNNLLERFHQSFFFYLLPASDRYISIGLYMPAVSLIAGALFIKAFAKWLKLQGDSDSLDNKSASFGQEVEPIKIIVTFISIHLFSIGLLYMPQLVSEACETYDCPVNRTIFYALLTTVTIAILIPFLIFGFFDKSIEILNVFAMLELGTALICISMTNFSLGMFCAVLSVPFTLWVGRTNSRIASVLQTLFLLLIHPITVLAAVVLVNTYLMFPKDPQKEILMTAWDATQQAVIYSIADSMIYGNWLFTVVTVVFHSNWLCYWIVVMSKVRKNGGKGKSKKEKKE</sequence>
<feature type="transmembrane region" description="Helical" evidence="13">
    <location>
        <begin position="600"/>
        <end position="619"/>
    </location>
</feature>
<keyword evidence="5 13" id="KW-0472">Membrane</keyword>
<evidence type="ECO:0000256" key="1">
    <source>
        <dbReference type="ARBA" id="ARBA00004477"/>
    </source>
</evidence>
<dbReference type="Gene3D" id="3.40.630.10">
    <property type="entry name" value="Zn peptidases"/>
    <property type="match status" value="1"/>
</dbReference>
<dbReference type="GO" id="GO:0016255">
    <property type="term" value="P:attachment of GPI anchor to protein"/>
    <property type="evidence" value="ECO:0007669"/>
    <property type="project" value="TreeGrafter"/>
</dbReference>
<evidence type="ECO:0000256" key="12">
    <source>
        <dbReference type="ARBA" id="ARBA00093661"/>
    </source>
</evidence>
<dbReference type="FunFam" id="3.40.630.10:FF:000047">
    <property type="entry name" value="Glycosylphosphatidylinositol anchor attachment 1 protein"/>
    <property type="match status" value="1"/>
</dbReference>
<dbReference type="Pfam" id="PF04114">
    <property type="entry name" value="Gaa1"/>
    <property type="match status" value="1"/>
</dbReference>
<accession>A0A9P0K3E4</accession>
<evidence type="ECO:0000256" key="3">
    <source>
        <dbReference type="ARBA" id="ARBA00022824"/>
    </source>
</evidence>
<comment type="subcellular location">
    <subcellularLocation>
        <location evidence="1">Endoplasmic reticulum membrane</location>
        <topology evidence="1">Multi-pass membrane protein</topology>
    </subcellularLocation>
</comment>
<dbReference type="OrthoDB" id="445301at2759"/>
<dbReference type="PIRSF" id="PIRSF036762">
    <property type="entry name" value="GAA1"/>
    <property type="match status" value="1"/>
</dbReference>
<feature type="transmembrane region" description="Helical" evidence="13">
    <location>
        <begin position="25"/>
        <end position="45"/>
    </location>
</feature>
<name>A0A9P0K3E4_ACAOB</name>
<feature type="transmembrane region" description="Helical" evidence="13">
    <location>
        <begin position="544"/>
        <end position="567"/>
    </location>
</feature>
<dbReference type="InterPro" id="IPR007246">
    <property type="entry name" value="Gaa1"/>
</dbReference>
<keyword evidence="6" id="KW-1015">Disulfide bond</keyword>
<keyword evidence="3" id="KW-0256">Endoplasmic reticulum</keyword>
<dbReference type="GO" id="GO:0042765">
    <property type="term" value="C:GPI-anchor transamidase complex"/>
    <property type="evidence" value="ECO:0007669"/>
    <property type="project" value="InterPro"/>
</dbReference>
<keyword evidence="4 13" id="KW-1133">Transmembrane helix</keyword>
<evidence type="ECO:0000256" key="2">
    <source>
        <dbReference type="ARBA" id="ARBA00022692"/>
    </source>
</evidence>
<feature type="transmembrane region" description="Helical" evidence="13">
    <location>
        <begin position="464"/>
        <end position="486"/>
    </location>
</feature>
<evidence type="ECO:0000256" key="7">
    <source>
        <dbReference type="ARBA" id="ARBA00023180"/>
    </source>
</evidence>
<reference evidence="14" key="1">
    <citation type="submission" date="2022-03" db="EMBL/GenBank/DDBJ databases">
        <authorList>
            <person name="Sayadi A."/>
        </authorList>
    </citation>
    <scope>NUCLEOTIDE SEQUENCE</scope>
</reference>
<feature type="transmembrane region" description="Helical" evidence="13">
    <location>
        <begin position="377"/>
        <end position="396"/>
    </location>
</feature>
<protein>
    <recommendedName>
        <fullName evidence="11">GPI-anchor transamidase component GPAA1</fullName>
    </recommendedName>
    <alternativeName>
        <fullName evidence="8">GAA1 protein homolog</fullName>
    </alternativeName>
    <alternativeName>
        <fullName evidence="12">Glycosylphosphatidylinositol anchor attachment 1 protein</fullName>
    </alternativeName>
</protein>
<keyword evidence="2 13" id="KW-0812">Transmembrane</keyword>